<proteinExistence type="predicted"/>
<accession>A0A017SVE0</accession>
<gene>
    <name evidence="1" type="ORF">CAP_1005</name>
</gene>
<organism evidence="1 2">
    <name type="scientific">Chondromyces apiculatus DSM 436</name>
    <dbReference type="NCBI Taxonomy" id="1192034"/>
    <lineage>
        <taxon>Bacteria</taxon>
        <taxon>Pseudomonadati</taxon>
        <taxon>Myxococcota</taxon>
        <taxon>Polyangia</taxon>
        <taxon>Polyangiales</taxon>
        <taxon>Polyangiaceae</taxon>
        <taxon>Chondromyces</taxon>
    </lineage>
</organism>
<dbReference type="AlphaFoldDB" id="A0A017SVE0"/>
<protein>
    <submittedName>
        <fullName evidence="1">Uncharacterized protein</fullName>
    </submittedName>
</protein>
<name>A0A017SVE0_9BACT</name>
<comment type="caution">
    <text evidence="1">The sequence shown here is derived from an EMBL/GenBank/DDBJ whole genome shotgun (WGS) entry which is preliminary data.</text>
</comment>
<evidence type="ECO:0000313" key="1">
    <source>
        <dbReference type="EMBL" id="EYF00276.1"/>
    </source>
</evidence>
<evidence type="ECO:0000313" key="2">
    <source>
        <dbReference type="Proteomes" id="UP000019678"/>
    </source>
</evidence>
<dbReference type="Proteomes" id="UP000019678">
    <property type="component" value="Unassembled WGS sequence"/>
</dbReference>
<keyword evidence="2" id="KW-1185">Reference proteome</keyword>
<reference evidence="1 2" key="1">
    <citation type="submission" date="2013-05" db="EMBL/GenBank/DDBJ databases">
        <title>Genome assembly of Chondromyces apiculatus DSM 436.</title>
        <authorList>
            <person name="Sharma G."/>
            <person name="Khatri I."/>
            <person name="Kaur C."/>
            <person name="Mayilraj S."/>
            <person name="Subramanian S."/>
        </authorList>
    </citation>
    <scope>NUCLEOTIDE SEQUENCE [LARGE SCALE GENOMIC DNA]</scope>
    <source>
        <strain evidence="1 2">DSM 436</strain>
    </source>
</reference>
<sequence>MKLAGFTLELDAPFIPGGLEPSLDLIEESSDRSDSLLPASFPFGSPAGVLAFLLLLPK</sequence>
<dbReference type="EMBL" id="ASRX01000119">
    <property type="protein sequence ID" value="EYF00276.1"/>
    <property type="molecule type" value="Genomic_DNA"/>
</dbReference>